<dbReference type="InterPro" id="IPR037068">
    <property type="entry name" value="DNA_primase_core_N_sf"/>
</dbReference>
<dbReference type="Proteomes" id="UP001597101">
    <property type="component" value="Unassembled WGS sequence"/>
</dbReference>
<dbReference type="HAMAP" id="MF_00974">
    <property type="entry name" value="DNA_primase_DnaG"/>
    <property type="match status" value="1"/>
</dbReference>
<dbReference type="SMART" id="SM00400">
    <property type="entry name" value="ZnF_CHCC"/>
    <property type="match status" value="1"/>
</dbReference>
<evidence type="ECO:0000313" key="14">
    <source>
        <dbReference type="EMBL" id="MFD0916337.1"/>
    </source>
</evidence>
<dbReference type="InterPro" id="IPR006171">
    <property type="entry name" value="TOPRIM_dom"/>
</dbReference>
<protein>
    <recommendedName>
        <fullName evidence="12">DNA primase</fullName>
        <ecNumber evidence="12">2.7.7.101</ecNumber>
    </recommendedName>
</protein>
<evidence type="ECO:0000256" key="12">
    <source>
        <dbReference type="HAMAP-Rule" id="MF_00974"/>
    </source>
</evidence>
<evidence type="ECO:0000256" key="2">
    <source>
        <dbReference type="ARBA" id="ARBA00022515"/>
    </source>
</evidence>
<comment type="subunit">
    <text evidence="12">Monomer. Interacts with DnaB.</text>
</comment>
<gene>
    <name evidence="12 14" type="primary">dnaG</name>
    <name evidence="14" type="ORF">ACFQ14_07965</name>
</gene>
<dbReference type="SUPFAM" id="SSF57783">
    <property type="entry name" value="Zinc beta-ribbon"/>
    <property type="match status" value="1"/>
</dbReference>
<keyword evidence="3 12" id="KW-0808">Transferase</keyword>
<evidence type="ECO:0000256" key="8">
    <source>
        <dbReference type="ARBA" id="ARBA00022833"/>
    </source>
</evidence>
<keyword evidence="1 12" id="KW-0240">DNA-directed RNA polymerase</keyword>
<dbReference type="Pfam" id="PF13155">
    <property type="entry name" value="Toprim_2"/>
    <property type="match status" value="1"/>
</dbReference>
<comment type="similarity">
    <text evidence="12">Belongs to the DnaG primase family.</text>
</comment>
<keyword evidence="15" id="KW-1185">Reference proteome</keyword>
<proteinExistence type="inferred from homology"/>
<evidence type="ECO:0000256" key="6">
    <source>
        <dbReference type="ARBA" id="ARBA00022723"/>
    </source>
</evidence>
<dbReference type="SMART" id="SM00493">
    <property type="entry name" value="TOPRIM"/>
    <property type="match status" value="1"/>
</dbReference>
<keyword evidence="5 12" id="KW-0235">DNA replication</keyword>
<keyword evidence="7 12" id="KW-0863">Zinc-finger</keyword>
<keyword evidence="10 12" id="KW-0238">DNA-binding</keyword>
<dbReference type="InterPro" id="IPR002694">
    <property type="entry name" value="Znf_CHC2"/>
</dbReference>
<evidence type="ECO:0000256" key="11">
    <source>
        <dbReference type="ARBA" id="ARBA00023163"/>
    </source>
</evidence>
<keyword evidence="8 12" id="KW-0862">Zinc</keyword>
<evidence type="ECO:0000256" key="3">
    <source>
        <dbReference type="ARBA" id="ARBA00022679"/>
    </source>
</evidence>
<dbReference type="EC" id="2.7.7.101" evidence="12"/>
<dbReference type="InterPro" id="IPR050219">
    <property type="entry name" value="DnaG_primase"/>
</dbReference>
<dbReference type="InterPro" id="IPR034151">
    <property type="entry name" value="TOPRIM_DnaG_bac"/>
</dbReference>
<evidence type="ECO:0000313" key="15">
    <source>
        <dbReference type="Proteomes" id="UP001597101"/>
    </source>
</evidence>
<dbReference type="Gene3D" id="3.90.580.10">
    <property type="entry name" value="Zinc finger, CHC2-type domain"/>
    <property type="match status" value="1"/>
</dbReference>
<evidence type="ECO:0000256" key="7">
    <source>
        <dbReference type="ARBA" id="ARBA00022771"/>
    </source>
</evidence>
<organism evidence="14 15">
    <name type="scientific">Pseudahrensia aquimaris</name>
    <dbReference type="NCBI Taxonomy" id="744461"/>
    <lineage>
        <taxon>Bacteria</taxon>
        <taxon>Pseudomonadati</taxon>
        <taxon>Pseudomonadota</taxon>
        <taxon>Alphaproteobacteria</taxon>
        <taxon>Hyphomicrobiales</taxon>
        <taxon>Ahrensiaceae</taxon>
        <taxon>Pseudahrensia</taxon>
    </lineage>
</organism>
<dbReference type="Gene3D" id="3.40.1360.10">
    <property type="match status" value="1"/>
</dbReference>
<dbReference type="Pfam" id="PF01807">
    <property type="entry name" value="Zn_ribbon_DnaG"/>
    <property type="match status" value="1"/>
</dbReference>
<keyword evidence="2 12" id="KW-0639">Primosome</keyword>
<evidence type="ECO:0000256" key="1">
    <source>
        <dbReference type="ARBA" id="ARBA00022478"/>
    </source>
</evidence>
<dbReference type="NCBIfam" id="TIGR01391">
    <property type="entry name" value="dnaG"/>
    <property type="match status" value="1"/>
</dbReference>
<dbReference type="EMBL" id="JBHTJV010000005">
    <property type="protein sequence ID" value="MFD0916337.1"/>
    <property type="molecule type" value="Genomic_DNA"/>
</dbReference>
<keyword evidence="4 12" id="KW-0548">Nucleotidyltransferase</keyword>
<dbReference type="Pfam" id="PF08275">
    <property type="entry name" value="DNAG_N"/>
    <property type="match status" value="1"/>
</dbReference>
<comment type="catalytic activity">
    <reaction evidence="12">
        <text>ssDNA + n NTP = ssDNA/pppN(pN)n-1 hybrid + (n-1) diphosphate.</text>
        <dbReference type="EC" id="2.7.7.101"/>
    </reaction>
</comment>
<feature type="zinc finger region" description="CHC2-type" evidence="12">
    <location>
        <begin position="43"/>
        <end position="67"/>
    </location>
</feature>
<comment type="function">
    <text evidence="12">RNA polymerase that catalyzes the synthesis of short RNA molecules used as primers for DNA polymerase during DNA replication.</text>
</comment>
<keyword evidence="6 12" id="KW-0479">Metal-binding</keyword>
<dbReference type="PANTHER" id="PTHR30313:SF2">
    <property type="entry name" value="DNA PRIMASE"/>
    <property type="match status" value="1"/>
</dbReference>
<dbReference type="InterPro" id="IPR006295">
    <property type="entry name" value="DNA_primase_DnaG"/>
</dbReference>
<dbReference type="RefSeq" id="WP_377212194.1">
    <property type="nucleotide sequence ID" value="NZ_JBHTJV010000005.1"/>
</dbReference>
<comment type="cofactor">
    <cofactor evidence="12">
        <name>Zn(2+)</name>
        <dbReference type="ChEBI" id="CHEBI:29105"/>
    </cofactor>
    <text evidence="12">Binds 1 zinc ion per monomer.</text>
</comment>
<accession>A0ABW3FCY5</accession>
<evidence type="ECO:0000256" key="9">
    <source>
        <dbReference type="ARBA" id="ARBA00022842"/>
    </source>
</evidence>
<keyword evidence="9" id="KW-0460">Magnesium</keyword>
<dbReference type="Gene3D" id="3.90.980.10">
    <property type="entry name" value="DNA primase, catalytic core, N-terminal domain"/>
    <property type="match status" value="1"/>
</dbReference>
<comment type="domain">
    <text evidence="12">Contains an N-terminal zinc-binding domain, a central core domain that contains the primase activity, and a C-terminal DnaB-binding domain.</text>
</comment>
<sequence>MRFPNSFLEDIRDRIPIADVVGRRVTFDRKKSNPGKGDFWGCCPFHGEKTPSFHCENQKGRYHCFGCGASGDHFRFLTELDGLSFPEAVERLADEAGLPMPAVDPQAAQREEKKASLYDVMALAAQFFRDQLQTAAGAKARAYLRDRGLSPAVQNTFGLGYAPNDRSALKSFLASKNVEKDKIEACGLVVFGPDIPVSYDRFRDRIMFPILDTRGRVIAFGGRALSADVPAKYLNSPETILFSKSNVLYNYSQARKACGRDESLIVTEGYMDVIALHAAGFTNAVAPLGTALTENQLELAWRVGKTPILCFDGDEAGYRAACRTLDLAVPKITSERSISFIVLSNSQDPDDFLKAHGKDAFLQAVDNAMPFSDFLIHRRMAEIDWSSPEGKARVEKSIYQDIYSIADKSLVFHLRAYARTRLSAQFYGRTEHLAQKPSGSASEILRQSSRLDSAILGFCVEYPQLLLNYLEDVSRLDFNKPKYNEFAQELNRLLVEFDELSVADIYKRISPVFYDVLAEVHGFENPKGVKEDGTIPWSQQRGHRLRAFFPALKSDTPFSTVDKTFQFLLKKFSESKFEKELLELSIEEGVDEFIMHKNQLEVFRSEIDFLEAELDAEYRAHAGKPNFAM</sequence>
<dbReference type="InterPro" id="IPR030846">
    <property type="entry name" value="DnaG_bac"/>
</dbReference>
<reference evidence="15" key="1">
    <citation type="journal article" date="2019" name="Int. J. Syst. Evol. Microbiol.">
        <title>The Global Catalogue of Microorganisms (GCM) 10K type strain sequencing project: providing services to taxonomists for standard genome sequencing and annotation.</title>
        <authorList>
            <consortium name="The Broad Institute Genomics Platform"/>
            <consortium name="The Broad Institute Genome Sequencing Center for Infectious Disease"/>
            <person name="Wu L."/>
            <person name="Ma J."/>
        </authorList>
    </citation>
    <scope>NUCLEOTIDE SEQUENCE [LARGE SCALE GENOMIC DNA]</scope>
    <source>
        <strain evidence="15">CCUG 60023</strain>
    </source>
</reference>
<evidence type="ECO:0000259" key="13">
    <source>
        <dbReference type="PROSITE" id="PS50880"/>
    </source>
</evidence>
<evidence type="ECO:0000256" key="4">
    <source>
        <dbReference type="ARBA" id="ARBA00022695"/>
    </source>
</evidence>
<dbReference type="PANTHER" id="PTHR30313">
    <property type="entry name" value="DNA PRIMASE"/>
    <property type="match status" value="1"/>
</dbReference>
<dbReference type="PROSITE" id="PS50880">
    <property type="entry name" value="TOPRIM"/>
    <property type="match status" value="1"/>
</dbReference>
<dbReference type="InterPro" id="IPR036977">
    <property type="entry name" value="DNA_primase_Znf_CHC2"/>
</dbReference>
<dbReference type="SUPFAM" id="SSF56731">
    <property type="entry name" value="DNA primase core"/>
    <property type="match status" value="1"/>
</dbReference>
<comment type="caution">
    <text evidence="14">The sequence shown here is derived from an EMBL/GenBank/DDBJ whole genome shotgun (WGS) entry which is preliminary data.</text>
</comment>
<evidence type="ECO:0000256" key="5">
    <source>
        <dbReference type="ARBA" id="ARBA00022705"/>
    </source>
</evidence>
<name>A0ABW3FCY5_9HYPH</name>
<evidence type="ECO:0000256" key="10">
    <source>
        <dbReference type="ARBA" id="ARBA00023125"/>
    </source>
</evidence>
<keyword evidence="11 12" id="KW-0804">Transcription</keyword>
<dbReference type="InterPro" id="IPR013264">
    <property type="entry name" value="DNAG_N"/>
</dbReference>
<dbReference type="CDD" id="cd03364">
    <property type="entry name" value="TOPRIM_DnaG_primases"/>
    <property type="match status" value="1"/>
</dbReference>
<feature type="domain" description="Toprim" evidence="13">
    <location>
        <begin position="262"/>
        <end position="344"/>
    </location>
</feature>